<feature type="domain" description="TRAP C4-dicarboxylate transport system permease DctM subunit" evidence="8">
    <location>
        <begin position="10"/>
        <end position="420"/>
    </location>
</feature>
<comment type="similarity">
    <text evidence="7">Belongs to the TRAP transporter large permease family.</text>
</comment>
<feature type="transmembrane region" description="Helical" evidence="7">
    <location>
        <begin position="54"/>
        <end position="74"/>
    </location>
</feature>
<dbReference type="PIRSF" id="PIRSF006066">
    <property type="entry name" value="HI0050"/>
    <property type="match status" value="1"/>
</dbReference>
<feature type="transmembrane region" description="Helical" evidence="7">
    <location>
        <begin position="320"/>
        <end position="347"/>
    </location>
</feature>
<feature type="transmembrane region" description="Helical" evidence="7">
    <location>
        <begin position="6"/>
        <end position="34"/>
    </location>
</feature>
<dbReference type="Pfam" id="PF06808">
    <property type="entry name" value="DctM"/>
    <property type="match status" value="1"/>
</dbReference>
<evidence type="ECO:0000256" key="3">
    <source>
        <dbReference type="ARBA" id="ARBA00022519"/>
    </source>
</evidence>
<protein>
    <recommendedName>
        <fullName evidence="7">TRAP transporter large permease protein</fullName>
    </recommendedName>
</protein>
<comment type="function">
    <text evidence="7">Part of the tripartite ATP-independent periplasmic (TRAP) transport system.</text>
</comment>
<dbReference type="NCBIfam" id="TIGR00786">
    <property type="entry name" value="dctM"/>
    <property type="match status" value="1"/>
</dbReference>
<proteinExistence type="inferred from homology"/>
<evidence type="ECO:0000256" key="2">
    <source>
        <dbReference type="ARBA" id="ARBA00022475"/>
    </source>
</evidence>
<evidence type="ECO:0000256" key="4">
    <source>
        <dbReference type="ARBA" id="ARBA00022692"/>
    </source>
</evidence>
<sequence length="428" mass="44471">MTLTLISLAAVLMFALGTPIVLLIALWVAATSYWVIDFPLTNMGLSALDSLKSFAFLAVPLFICTGDFLTAGGLSQRLVGLSKSLVAFLPGRTAATAVLASGMFAAVSGSNAATAATMGQLVGPEMKKAGVAPGLAGAIVAAGGTLGVVIPPSTIFIIYGITMGVSPVDLNLGGLLPGVLMMVLMMVFCVWLTRRNELADRFVPLTLLRNIGREAAGASLGLVAVALLFFGLYLGWFSSTEAAGVATIYCLLVGLFVTRKIGWRNIPRILQASAAVTGIIAPMVAFSLQFQQILSVLEIQSAVQELLSGLAASHGPAMTMVAMMAIVLVVGCITESVAVVLILAPILGPVALSLGMDPIQWGVAFVVGTSIGFITPPYGLNLFVTSATMGIPYGQLVKRILIFLVPLLIAWAAIVSFPALTLSFLPNR</sequence>
<evidence type="ECO:0000313" key="9">
    <source>
        <dbReference type="EMBL" id="RFP76167.1"/>
    </source>
</evidence>
<feature type="transmembrane region" description="Helical" evidence="7">
    <location>
        <begin position="359"/>
        <end position="380"/>
    </location>
</feature>
<keyword evidence="7" id="KW-0813">Transport</keyword>
<feature type="transmembrane region" description="Helical" evidence="7">
    <location>
        <begin position="174"/>
        <end position="194"/>
    </location>
</feature>
<comment type="subcellular location">
    <subcellularLocation>
        <location evidence="1 7">Cell inner membrane</location>
        <topology evidence="1 7">Multi-pass membrane protein</topology>
    </subcellularLocation>
</comment>
<keyword evidence="2" id="KW-1003">Cell membrane</keyword>
<dbReference type="EMBL" id="QVLS01000017">
    <property type="protein sequence ID" value="RFP76167.1"/>
    <property type="molecule type" value="Genomic_DNA"/>
</dbReference>
<evidence type="ECO:0000256" key="5">
    <source>
        <dbReference type="ARBA" id="ARBA00022989"/>
    </source>
</evidence>
<organism evidence="9 10">
    <name type="scientific">Hydrogenophaga borbori</name>
    <dbReference type="NCBI Taxonomy" id="2294117"/>
    <lineage>
        <taxon>Bacteria</taxon>
        <taxon>Pseudomonadati</taxon>
        <taxon>Pseudomonadota</taxon>
        <taxon>Betaproteobacteria</taxon>
        <taxon>Burkholderiales</taxon>
        <taxon>Comamonadaceae</taxon>
        <taxon>Hydrogenophaga</taxon>
    </lineage>
</organism>
<dbReference type="GO" id="GO:0005886">
    <property type="term" value="C:plasma membrane"/>
    <property type="evidence" value="ECO:0007669"/>
    <property type="project" value="UniProtKB-SubCell"/>
</dbReference>
<dbReference type="GO" id="GO:0022857">
    <property type="term" value="F:transmembrane transporter activity"/>
    <property type="evidence" value="ECO:0007669"/>
    <property type="project" value="UniProtKB-UniRule"/>
</dbReference>
<dbReference type="PANTHER" id="PTHR33362:SF3">
    <property type="entry name" value="SIALIC ACID TRAP TRANSPORTER PERMEASE PROTEIN SIAT"/>
    <property type="match status" value="1"/>
</dbReference>
<dbReference type="Proteomes" id="UP000261931">
    <property type="component" value="Unassembled WGS sequence"/>
</dbReference>
<feature type="transmembrane region" description="Helical" evidence="7">
    <location>
        <begin position="242"/>
        <end position="258"/>
    </location>
</feature>
<evidence type="ECO:0000256" key="1">
    <source>
        <dbReference type="ARBA" id="ARBA00004429"/>
    </source>
</evidence>
<keyword evidence="3 7" id="KW-0997">Cell inner membrane</keyword>
<feature type="transmembrane region" description="Helical" evidence="7">
    <location>
        <begin position="215"/>
        <end position="236"/>
    </location>
</feature>
<dbReference type="InterPro" id="IPR010656">
    <property type="entry name" value="DctM"/>
</dbReference>
<keyword evidence="6 7" id="KW-0472">Membrane</keyword>
<dbReference type="AlphaFoldDB" id="A0A372EEF2"/>
<keyword evidence="4 7" id="KW-0812">Transmembrane</keyword>
<comment type="caution">
    <text evidence="7">Lacks conserved residue(s) required for the propagation of feature annotation.</text>
</comment>
<evidence type="ECO:0000256" key="6">
    <source>
        <dbReference type="ARBA" id="ARBA00023136"/>
    </source>
</evidence>
<comment type="caution">
    <text evidence="9">The sequence shown here is derived from an EMBL/GenBank/DDBJ whole genome shotgun (WGS) entry which is preliminary data.</text>
</comment>
<evidence type="ECO:0000259" key="8">
    <source>
        <dbReference type="Pfam" id="PF06808"/>
    </source>
</evidence>
<feature type="transmembrane region" description="Helical" evidence="7">
    <location>
        <begin position="400"/>
        <end position="425"/>
    </location>
</feature>
<keyword evidence="10" id="KW-1185">Reference proteome</keyword>
<keyword evidence="5 7" id="KW-1133">Transmembrane helix</keyword>
<dbReference type="InterPro" id="IPR004681">
    <property type="entry name" value="TRAP_DctM"/>
</dbReference>
<gene>
    <name evidence="9" type="ORF">DY262_20545</name>
</gene>
<accession>A0A372EEF2</accession>
<dbReference type="PANTHER" id="PTHR33362">
    <property type="entry name" value="SIALIC ACID TRAP TRANSPORTER PERMEASE PROTEIN SIAT-RELATED"/>
    <property type="match status" value="1"/>
</dbReference>
<comment type="subunit">
    <text evidence="7">The complex comprises the extracytoplasmic solute receptor protein and the two transmembrane proteins.</text>
</comment>
<feature type="transmembrane region" description="Helical" evidence="7">
    <location>
        <begin position="135"/>
        <end position="162"/>
    </location>
</feature>
<name>A0A372EEF2_9BURK</name>
<evidence type="ECO:0000256" key="7">
    <source>
        <dbReference type="RuleBase" id="RU369079"/>
    </source>
</evidence>
<evidence type="ECO:0000313" key="10">
    <source>
        <dbReference type="Proteomes" id="UP000261931"/>
    </source>
</evidence>
<reference evidence="9 10" key="1">
    <citation type="submission" date="2018-08" db="EMBL/GenBank/DDBJ databases">
        <title>Hydrogenophaga sp. LA-38 isolated from sludge.</title>
        <authorList>
            <person name="Im W.-T."/>
        </authorList>
    </citation>
    <scope>NUCLEOTIDE SEQUENCE [LARGE SCALE GENOMIC DNA]</scope>
    <source>
        <strain evidence="9 10">LA-38</strain>
    </source>
</reference>